<dbReference type="InterPro" id="IPR037401">
    <property type="entry name" value="SnoaL-like"/>
</dbReference>
<feature type="domain" description="SnoaL-like" evidence="1">
    <location>
        <begin position="12"/>
        <end position="104"/>
    </location>
</feature>
<dbReference type="Gene3D" id="3.10.450.50">
    <property type="match status" value="1"/>
</dbReference>
<keyword evidence="3" id="KW-1185">Reference proteome</keyword>
<reference evidence="2" key="1">
    <citation type="submission" date="2022-08" db="EMBL/GenBank/DDBJ databases">
        <authorList>
            <person name="Deng Y."/>
            <person name="Han X.-F."/>
            <person name="Zhang Y.-Q."/>
        </authorList>
    </citation>
    <scope>NUCLEOTIDE SEQUENCE</scope>
    <source>
        <strain evidence="2">CPCC 205763</strain>
    </source>
</reference>
<evidence type="ECO:0000313" key="3">
    <source>
        <dbReference type="Proteomes" id="UP001165584"/>
    </source>
</evidence>
<evidence type="ECO:0000259" key="1">
    <source>
        <dbReference type="Pfam" id="PF12680"/>
    </source>
</evidence>
<protein>
    <submittedName>
        <fullName evidence="2">Nuclear transport factor 2 family protein</fullName>
    </submittedName>
</protein>
<dbReference type="Proteomes" id="UP001165584">
    <property type="component" value="Unassembled WGS sequence"/>
</dbReference>
<sequence>MSGLENLPPAIADFFDATNQSDRERFLAAFSSDAVLDDWGRSFRGHDGISSWNDNENMGVQSHFEVEGFTETNGVYAVTITVTGNGYNGGGTMAFALEGDRISRVDITG</sequence>
<dbReference type="SUPFAM" id="SSF54427">
    <property type="entry name" value="NTF2-like"/>
    <property type="match status" value="1"/>
</dbReference>
<organism evidence="2 3">
    <name type="scientific">Herbiconiux aconitum</name>
    <dbReference type="NCBI Taxonomy" id="2970913"/>
    <lineage>
        <taxon>Bacteria</taxon>
        <taxon>Bacillati</taxon>
        <taxon>Actinomycetota</taxon>
        <taxon>Actinomycetes</taxon>
        <taxon>Micrococcales</taxon>
        <taxon>Microbacteriaceae</taxon>
        <taxon>Herbiconiux</taxon>
    </lineage>
</organism>
<dbReference type="Pfam" id="PF12680">
    <property type="entry name" value="SnoaL_2"/>
    <property type="match status" value="1"/>
</dbReference>
<accession>A0ABT2GUS4</accession>
<comment type="caution">
    <text evidence="2">The sequence shown here is derived from an EMBL/GenBank/DDBJ whole genome shotgun (WGS) entry which is preliminary data.</text>
</comment>
<evidence type="ECO:0000313" key="2">
    <source>
        <dbReference type="EMBL" id="MCS5719933.1"/>
    </source>
</evidence>
<name>A0ABT2GUS4_9MICO</name>
<dbReference type="EMBL" id="JANLCM010000002">
    <property type="protein sequence ID" value="MCS5719933.1"/>
    <property type="molecule type" value="Genomic_DNA"/>
</dbReference>
<dbReference type="InterPro" id="IPR032710">
    <property type="entry name" value="NTF2-like_dom_sf"/>
</dbReference>
<dbReference type="RefSeq" id="WP_259509567.1">
    <property type="nucleotide sequence ID" value="NZ_JANLCM010000002.1"/>
</dbReference>
<gene>
    <name evidence="2" type="ORF">N1027_17520</name>
</gene>
<proteinExistence type="predicted"/>